<feature type="compositionally biased region" description="Polar residues" evidence="1">
    <location>
        <begin position="203"/>
        <end position="213"/>
    </location>
</feature>
<dbReference type="OrthoDB" id="1711136at2759"/>
<feature type="compositionally biased region" description="Low complexity" evidence="1">
    <location>
        <begin position="229"/>
        <end position="243"/>
    </location>
</feature>
<feature type="compositionally biased region" description="Low complexity" evidence="1">
    <location>
        <begin position="465"/>
        <end position="474"/>
    </location>
</feature>
<reference evidence="3 4" key="1">
    <citation type="submission" date="2014-04" db="EMBL/GenBank/DDBJ databases">
        <authorList>
            <consortium name="DOE Joint Genome Institute"/>
            <person name="Kuo A."/>
            <person name="Kohler A."/>
            <person name="Nagy L.G."/>
            <person name="Floudas D."/>
            <person name="Copeland A."/>
            <person name="Barry K.W."/>
            <person name="Cichocki N."/>
            <person name="Veneault-Fourrey C."/>
            <person name="LaButti K."/>
            <person name="Lindquist E.A."/>
            <person name="Lipzen A."/>
            <person name="Lundell T."/>
            <person name="Morin E."/>
            <person name="Murat C."/>
            <person name="Sun H."/>
            <person name="Tunlid A."/>
            <person name="Henrissat B."/>
            <person name="Grigoriev I.V."/>
            <person name="Hibbett D.S."/>
            <person name="Martin F."/>
            <person name="Nordberg H.P."/>
            <person name="Cantor M.N."/>
            <person name="Hua S.X."/>
        </authorList>
    </citation>
    <scope>NUCLEOTIDE SEQUENCE [LARGE SCALE GENOMIC DNA]</scope>
    <source>
        <strain evidence="3 4">LaAM-08-1</strain>
    </source>
</reference>
<dbReference type="InterPro" id="IPR045194">
    <property type="entry name" value="MGRN1/RNF157-like"/>
</dbReference>
<evidence type="ECO:0000313" key="4">
    <source>
        <dbReference type="Proteomes" id="UP000054477"/>
    </source>
</evidence>
<dbReference type="AlphaFoldDB" id="A0A0C9Y8E6"/>
<feature type="compositionally biased region" description="Low complexity" evidence="1">
    <location>
        <begin position="22"/>
        <end position="33"/>
    </location>
</feature>
<evidence type="ECO:0000256" key="1">
    <source>
        <dbReference type="SAM" id="MobiDB-lite"/>
    </source>
</evidence>
<dbReference type="InterPro" id="IPR001841">
    <property type="entry name" value="Znf_RING"/>
</dbReference>
<feature type="region of interest" description="Disordered" evidence="1">
    <location>
        <begin position="378"/>
        <end position="406"/>
    </location>
</feature>
<dbReference type="Pfam" id="PF13920">
    <property type="entry name" value="zf-C3HC4_3"/>
    <property type="match status" value="1"/>
</dbReference>
<dbReference type="GO" id="GO:0016567">
    <property type="term" value="P:protein ubiquitination"/>
    <property type="evidence" value="ECO:0007669"/>
    <property type="project" value="TreeGrafter"/>
</dbReference>
<sequence>MSHQPAAAGGAPVVQLDHLLSPNTADPTNTPNNVKDKKSQDPLFGPNIGSVSAGPAWTSTMDKKIVTDELTPDIVNGWIEKSKESSQPTTTLQALVNLKRPTLRLSPLASVPEDPATPTPGDPYHQHHHGLEFEYDCDAPKCGIYVHVYLPKAHPDAPPASPHHPFSKLLVFESVVEGGFASHLTLDDGALLELGRFEHMPAASTSSDPTGASTAPVDALPGTKPTNGDPSPSDSSANPAASSEVGPTGRQNARRRFTHFHFRRRSLNRSISGPALAVVDAEPAAQGAKNKNGKDGENEGVKVTIRLAALDKQATELASPNEQITYLHIVRLGAKPADAEEGTEDTRPWVVKVVKREATIGPHTFHLHEIFGLTSSPAANHPATPVTPSSPTHTYPPAENVQGADDDGPQSECLLCLSSPREVVLLPCRHLVACKDCALNMVEFGAGGNITQGVAEPAVPAVGGETGAAATPGAPATPPANQRRKRKAKGWFCPICRQPYSSLLRITTAPPPPLEDKDDSETEDEAPPAELETAETPATEVRSGGLLGGSLRPGFLRGLSLSRNPQQTVRADIESTAGLGRVGV</sequence>
<accession>A0A0C9Y8E6</accession>
<dbReference type="PANTHER" id="PTHR22996">
    <property type="entry name" value="MAHOGUNIN"/>
    <property type="match status" value="1"/>
</dbReference>
<feature type="region of interest" description="Disordered" evidence="1">
    <location>
        <begin position="465"/>
        <end position="486"/>
    </location>
</feature>
<feature type="domain" description="RING-type" evidence="2">
    <location>
        <begin position="413"/>
        <end position="496"/>
    </location>
</feature>
<keyword evidence="4" id="KW-1185">Reference proteome</keyword>
<evidence type="ECO:0000259" key="2">
    <source>
        <dbReference type="SMART" id="SM00184"/>
    </source>
</evidence>
<feature type="region of interest" description="Disordered" evidence="1">
    <location>
        <begin position="505"/>
        <end position="568"/>
    </location>
</feature>
<gene>
    <name evidence="3" type="ORF">K443DRAFT_674431</name>
</gene>
<protein>
    <recommendedName>
        <fullName evidence="2">RING-type domain-containing protein</fullName>
    </recommendedName>
</protein>
<dbReference type="Gene3D" id="3.30.40.10">
    <property type="entry name" value="Zinc/RING finger domain, C3HC4 (zinc finger)"/>
    <property type="match status" value="1"/>
</dbReference>
<dbReference type="EMBL" id="KN838553">
    <property type="protein sequence ID" value="KIK06452.1"/>
    <property type="molecule type" value="Genomic_DNA"/>
</dbReference>
<organism evidence="3 4">
    <name type="scientific">Laccaria amethystina LaAM-08-1</name>
    <dbReference type="NCBI Taxonomy" id="1095629"/>
    <lineage>
        <taxon>Eukaryota</taxon>
        <taxon>Fungi</taxon>
        <taxon>Dikarya</taxon>
        <taxon>Basidiomycota</taxon>
        <taxon>Agaricomycotina</taxon>
        <taxon>Agaricomycetes</taxon>
        <taxon>Agaricomycetidae</taxon>
        <taxon>Agaricales</taxon>
        <taxon>Agaricineae</taxon>
        <taxon>Hydnangiaceae</taxon>
        <taxon>Laccaria</taxon>
    </lineage>
</organism>
<feature type="compositionally biased region" description="Low complexity" evidence="1">
    <location>
        <begin position="528"/>
        <end position="563"/>
    </location>
</feature>
<dbReference type="GO" id="GO:0005737">
    <property type="term" value="C:cytoplasm"/>
    <property type="evidence" value="ECO:0007669"/>
    <property type="project" value="TreeGrafter"/>
</dbReference>
<reference evidence="4" key="2">
    <citation type="submission" date="2015-01" db="EMBL/GenBank/DDBJ databases">
        <title>Evolutionary Origins and Diversification of the Mycorrhizal Mutualists.</title>
        <authorList>
            <consortium name="DOE Joint Genome Institute"/>
            <consortium name="Mycorrhizal Genomics Consortium"/>
            <person name="Kohler A."/>
            <person name="Kuo A."/>
            <person name="Nagy L.G."/>
            <person name="Floudas D."/>
            <person name="Copeland A."/>
            <person name="Barry K.W."/>
            <person name="Cichocki N."/>
            <person name="Veneault-Fourrey C."/>
            <person name="LaButti K."/>
            <person name="Lindquist E.A."/>
            <person name="Lipzen A."/>
            <person name="Lundell T."/>
            <person name="Morin E."/>
            <person name="Murat C."/>
            <person name="Riley R."/>
            <person name="Ohm R."/>
            <person name="Sun H."/>
            <person name="Tunlid A."/>
            <person name="Henrissat B."/>
            <person name="Grigoriev I.V."/>
            <person name="Hibbett D.S."/>
            <person name="Martin F."/>
        </authorList>
    </citation>
    <scope>NUCLEOTIDE SEQUENCE [LARGE SCALE GENOMIC DNA]</scope>
    <source>
        <strain evidence="4">LaAM-08-1</strain>
    </source>
</reference>
<dbReference type="Proteomes" id="UP000054477">
    <property type="component" value="Unassembled WGS sequence"/>
</dbReference>
<dbReference type="PANTHER" id="PTHR22996:SF0">
    <property type="entry name" value="RE60872P-RELATED"/>
    <property type="match status" value="1"/>
</dbReference>
<feature type="region of interest" description="Disordered" evidence="1">
    <location>
        <begin position="201"/>
        <end position="253"/>
    </location>
</feature>
<feature type="compositionally biased region" description="Acidic residues" evidence="1">
    <location>
        <begin position="516"/>
        <end position="527"/>
    </location>
</feature>
<name>A0A0C9Y8E6_9AGAR</name>
<evidence type="ECO:0000313" key="3">
    <source>
        <dbReference type="EMBL" id="KIK06452.1"/>
    </source>
</evidence>
<proteinExistence type="predicted"/>
<feature type="region of interest" description="Disordered" evidence="1">
    <location>
        <begin position="1"/>
        <end position="55"/>
    </location>
</feature>
<dbReference type="SMART" id="SM00184">
    <property type="entry name" value="RING"/>
    <property type="match status" value="1"/>
</dbReference>
<dbReference type="STRING" id="1095629.A0A0C9Y8E6"/>
<dbReference type="GO" id="GO:0061630">
    <property type="term" value="F:ubiquitin protein ligase activity"/>
    <property type="evidence" value="ECO:0007669"/>
    <property type="project" value="UniProtKB-EC"/>
</dbReference>
<dbReference type="InterPro" id="IPR013083">
    <property type="entry name" value="Znf_RING/FYVE/PHD"/>
</dbReference>
<dbReference type="HOGENOM" id="CLU_015598_0_0_1"/>
<dbReference type="GO" id="GO:0008270">
    <property type="term" value="F:zinc ion binding"/>
    <property type="evidence" value="ECO:0007669"/>
    <property type="project" value="UniProtKB-KW"/>
</dbReference>